<keyword evidence="2" id="KW-0645">Protease</keyword>
<dbReference type="InterPro" id="IPR029045">
    <property type="entry name" value="ClpP/crotonase-like_dom_sf"/>
</dbReference>
<gene>
    <name evidence="2" type="ORF">F4693_000189</name>
</gene>
<dbReference type="RefSeq" id="WP_184503781.1">
    <property type="nucleotide sequence ID" value="NZ_JACHBT010000001.1"/>
</dbReference>
<evidence type="ECO:0000313" key="2">
    <source>
        <dbReference type="EMBL" id="MBB6503240.1"/>
    </source>
</evidence>
<dbReference type="Proteomes" id="UP000522313">
    <property type="component" value="Unassembled WGS sequence"/>
</dbReference>
<dbReference type="AlphaFoldDB" id="A0A7X0MMQ3"/>
<evidence type="ECO:0000313" key="3">
    <source>
        <dbReference type="Proteomes" id="UP000522313"/>
    </source>
</evidence>
<dbReference type="GO" id="GO:0004252">
    <property type="term" value="F:serine-type endopeptidase activity"/>
    <property type="evidence" value="ECO:0007669"/>
    <property type="project" value="UniProtKB-EC"/>
</dbReference>
<accession>A0A7X0MMQ3</accession>
<reference evidence="2 3" key="1">
    <citation type="submission" date="2020-08" db="EMBL/GenBank/DDBJ databases">
        <title>The Agave Microbiome: Exploring the role of microbial communities in plant adaptations to desert environments.</title>
        <authorList>
            <person name="Partida-Martinez L.P."/>
        </authorList>
    </citation>
    <scope>NUCLEOTIDE SEQUENCE [LARGE SCALE GENOMIC DNA]</scope>
    <source>
        <strain evidence="2 3">AS3.13</strain>
    </source>
</reference>
<sequence>MKSPSLIACIAALLSLPATAVGAQERAAAFEAPKAWAEFATLLHERYGYFARSGVDGERILAAFADRARTAPDDKAFINVLQHVAHNFADPHFVVGPLDSEDWSIAPTASDLFGRYDGGNFVISDVRENGDAAGQGVRPGMTVVRVEGLTPRAAVEDVTGRRFAELSALQIDFAFNVALAGHRKRARTLELADGGRQRRFALTASNDLAQRIEDGPLLTVERHGRIGVIRINNSLGDQKLIAAFGAALTGLSDTDTLLIDLRNTPSGGNTSVARGIMGHFVDHDRPYQMHVVPFETRVLGPTRKFVEYVAPFGTRYPGKVYVAGGRWTGSMGEGLMIGFDAIGATTVGSVLAHLLGALDNATIEGSGATIDLGTEQLFTVTGLPRESYRPTLYLDHAERTAQGDPVLAAIAR</sequence>
<organism evidence="2 3">
    <name type="scientific">Sphingomonas endophytica</name>
    <dbReference type="NCBI Taxonomy" id="869719"/>
    <lineage>
        <taxon>Bacteria</taxon>
        <taxon>Pseudomonadati</taxon>
        <taxon>Pseudomonadota</taxon>
        <taxon>Alphaproteobacteria</taxon>
        <taxon>Sphingomonadales</taxon>
        <taxon>Sphingomonadaceae</taxon>
        <taxon>Sphingomonas</taxon>
    </lineage>
</organism>
<dbReference type="InterPro" id="IPR036034">
    <property type="entry name" value="PDZ_sf"/>
</dbReference>
<evidence type="ECO:0000256" key="1">
    <source>
        <dbReference type="SAM" id="SignalP"/>
    </source>
</evidence>
<dbReference type="SUPFAM" id="SSF52096">
    <property type="entry name" value="ClpP/crotonase"/>
    <property type="match status" value="1"/>
</dbReference>
<protein>
    <submittedName>
        <fullName evidence="2">Carboxyl-terminal processing protease</fullName>
        <ecNumber evidence="2">3.4.21.102</ecNumber>
    </submittedName>
</protein>
<dbReference type="Gene3D" id="3.30.750.44">
    <property type="match status" value="1"/>
</dbReference>
<name>A0A7X0MMQ3_9SPHN</name>
<dbReference type="Gene3D" id="2.30.42.10">
    <property type="match status" value="1"/>
</dbReference>
<dbReference type="GO" id="GO:0006508">
    <property type="term" value="P:proteolysis"/>
    <property type="evidence" value="ECO:0007669"/>
    <property type="project" value="UniProtKB-KW"/>
</dbReference>
<dbReference type="EC" id="3.4.21.102" evidence="2"/>
<comment type="caution">
    <text evidence="2">The sequence shown here is derived from an EMBL/GenBank/DDBJ whole genome shotgun (WGS) entry which is preliminary data.</text>
</comment>
<feature type="chain" id="PRO_5031430911" evidence="1">
    <location>
        <begin position="21"/>
        <end position="412"/>
    </location>
</feature>
<dbReference type="EMBL" id="JACHBT010000001">
    <property type="protein sequence ID" value="MBB6503240.1"/>
    <property type="molecule type" value="Genomic_DNA"/>
</dbReference>
<keyword evidence="1" id="KW-0732">Signal</keyword>
<feature type="signal peptide" evidence="1">
    <location>
        <begin position="1"/>
        <end position="20"/>
    </location>
</feature>
<proteinExistence type="predicted"/>
<keyword evidence="2" id="KW-0378">Hydrolase</keyword>
<reference evidence="2 3" key="2">
    <citation type="submission" date="2020-08" db="EMBL/GenBank/DDBJ databases">
        <authorList>
            <person name="Partida-Martinez L."/>
            <person name="Huntemann M."/>
            <person name="Clum A."/>
            <person name="Wang J."/>
            <person name="Palaniappan K."/>
            <person name="Ritter S."/>
            <person name="Chen I.-M."/>
            <person name="Stamatis D."/>
            <person name="Reddy T."/>
            <person name="O'Malley R."/>
            <person name="Daum C."/>
            <person name="Shapiro N."/>
            <person name="Ivanova N."/>
            <person name="Kyrpides N."/>
            <person name="Woyke T."/>
        </authorList>
    </citation>
    <scope>NUCLEOTIDE SEQUENCE [LARGE SCALE GENOMIC DNA]</scope>
    <source>
        <strain evidence="2 3">AS3.13</strain>
    </source>
</reference>
<dbReference type="Gene3D" id="3.90.226.10">
    <property type="entry name" value="2-enoyl-CoA Hydratase, Chain A, domain 1"/>
    <property type="match status" value="1"/>
</dbReference>